<comment type="caution">
    <text evidence="1">The sequence shown here is derived from an EMBL/GenBank/DDBJ whole genome shotgun (WGS) entry which is preliminary data.</text>
</comment>
<evidence type="ECO:0000313" key="2">
    <source>
        <dbReference type="Proteomes" id="UP000292052"/>
    </source>
</evidence>
<protein>
    <submittedName>
        <fullName evidence="1">Uncharacterized protein</fullName>
    </submittedName>
</protein>
<evidence type="ECO:0000313" key="1">
    <source>
        <dbReference type="EMBL" id="RZC34984.1"/>
    </source>
</evidence>
<dbReference type="Proteomes" id="UP000292052">
    <property type="component" value="Unassembled WGS sequence"/>
</dbReference>
<reference evidence="1 2" key="1">
    <citation type="submission" date="2017-03" db="EMBL/GenBank/DDBJ databases">
        <title>Genome of the blue death feigning beetle - Asbolus verrucosus.</title>
        <authorList>
            <person name="Rider S.D."/>
        </authorList>
    </citation>
    <scope>NUCLEOTIDE SEQUENCE [LARGE SCALE GENOMIC DNA]</scope>
    <source>
        <strain evidence="1">Butters</strain>
        <tissue evidence="1">Head and leg muscle</tissue>
    </source>
</reference>
<name>A0A482VQG8_ASBVE</name>
<keyword evidence="2" id="KW-1185">Reference proteome</keyword>
<accession>A0A482VQG8</accession>
<sequence length="85" mass="9766">MSDSNDLCIWDCLIRKATQAIASDEHQRLTGRFKGDILRLKLHEGWNSSSSYVKECVEEKVDVSKQILVGKRYVDLRQIGIKSQQ</sequence>
<dbReference type="EMBL" id="QDEB01075079">
    <property type="protein sequence ID" value="RZC34984.1"/>
    <property type="molecule type" value="Genomic_DNA"/>
</dbReference>
<gene>
    <name evidence="1" type="ORF">BDFB_010780</name>
</gene>
<proteinExistence type="predicted"/>
<organism evidence="1 2">
    <name type="scientific">Asbolus verrucosus</name>
    <name type="common">Desert ironclad beetle</name>
    <dbReference type="NCBI Taxonomy" id="1661398"/>
    <lineage>
        <taxon>Eukaryota</taxon>
        <taxon>Metazoa</taxon>
        <taxon>Ecdysozoa</taxon>
        <taxon>Arthropoda</taxon>
        <taxon>Hexapoda</taxon>
        <taxon>Insecta</taxon>
        <taxon>Pterygota</taxon>
        <taxon>Neoptera</taxon>
        <taxon>Endopterygota</taxon>
        <taxon>Coleoptera</taxon>
        <taxon>Polyphaga</taxon>
        <taxon>Cucujiformia</taxon>
        <taxon>Tenebrionidae</taxon>
        <taxon>Pimeliinae</taxon>
        <taxon>Asbolus</taxon>
    </lineage>
</organism>
<dbReference type="AlphaFoldDB" id="A0A482VQG8"/>